<dbReference type="Gene3D" id="2.30.29.30">
    <property type="entry name" value="Pleckstrin-homology domain (PH domain)/Phosphotyrosine-binding domain (PTB)"/>
    <property type="match status" value="1"/>
</dbReference>
<organism evidence="13 14">
    <name type="scientific">Mugilogobius chulae</name>
    <name type="common">yellowstripe goby</name>
    <dbReference type="NCBI Taxonomy" id="88201"/>
    <lineage>
        <taxon>Eukaryota</taxon>
        <taxon>Metazoa</taxon>
        <taxon>Chordata</taxon>
        <taxon>Craniata</taxon>
        <taxon>Vertebrata</taxon>
        <taxon>Euteleostomi</taxon>
        <taxon>Actinopterygii</taxon>
        <taxon>Neopterygii</taxon>
        <taxon>Teleostei</taxon>
        <taxon>Neoteleostei</taxon>
        <taxon>Acanthomorphata</taxon>
        <taxon>Gobiaria</taxon>
        <taxon>Gobiiformes</taxon>
        <taxon>Gobioidei</taxon>
        <taxon>Gobiidae</taxon>
        <taxon>Gobionellinae</taxon>
        <taxon>Mugilogobius</taxon>
    </lineage>
</organism>
<dbReference type="SMART" id="SM00314">
    <property type="entry name" value="RA"/>
    <property type="match status" value="1"/>
</dbReference>
<keyword evidence="5" id="KW-0472">Membrane</keyword>
<dbReference type="InterPro" id="IPR000159">
    <property type="entry name" value="RA_dom"/>
</dbReference>
<protein>
    <recommendedName>
        <fullName evidence="8">Amyloid beta A4 precursor protein-binding family B member 1-interacting protein</fullName>
    </recommendedName>
    <alternativeName>
        <fullName evidence="9">APBB1-interacting protein 1</fullName>
    </alternativeName>
</protein>
<dbReference type="Proteomes" id="UP001460270">
    <property type="component" value="Unassembled WGS sequence"/>
</dbReference>
<evidence type="ECO:0000259" key="11">
    <source>
        <dbReference type="PROSITE" id="PS50003"/>
    </source>
</evidence>
<dbReference type="GO" id="GO:0005829">
    <property type="term" value="C:cytosol"/>
    <property type="evidence" value="ECO:0007669"/>
    <property type="project" value="TreeGrafter"/>
</dbReference>
<dbReference type="EMBL" id="JBBPFD010000001">
    <property type="protein sequence ID" value="KAK7945061.1"/>
    <property type="molecule type" value="Genomic_DNA"/>
</dbReference>
<feature type="domain" description="Ras-associating" evidence="12">
    <location>
        <begin position="126"/>
        <end position="209"/>
    </location>
</feature>
<evidence type="ECO:0000256" key="10">
    <source>
        <dbReference type="SAM" id="MobiDB-lite"/>
    </source>
</evidence>
<feature type="region of interest" description="Disordered" evidence="10">
    <location>
        <begin position="395"/>
        <end position="417"/>
    </location>
</feature>
<dbReference type="InterPro" id="IPR011993">
    <property type="entry name" value="PH-like_dom_sf"/>
</dbReference>
<sequence length="417" mass="47617">MCEKDTKMDEIDVMFSHLLEEMDGLTLSLAQSVEAVTETETNSSELSDLNESVNNLDTFESTSFVAHPEETGPGEDHTAPCEPLPPSSSSVTLTLPPTDLHMHSDDSVEARSDSPAPKPAILQTMIIKVWMADGSSKTLMVERAQTVRDVLDKLFEKTYCDCAIEWSLCEINQELHIERILEDHECLAESLSMWTNGNDNKLSFQKRHQKYVTFTQPQFFYMWKRSCLKTVSEQEQQLLLKENFDGSTAVVPDLEGWLYLKEDGKKVWKPRYFVLRASGLYYVPKGKTKSSSDLACFIRFEQVNVYWSEGYRLRYRAPTEHCFVLKHPCIQKESQYVKFLCCEDEDSLLLWVNSIRIAKYGTVLYESYKSALKRAQHHRTSPLSEQSAPALDQCTQMEDDSPPDFIPPPPPGHVAIL</sequence>
<evidence type="ECO:0000256" key="1">
    <source>
        <dbReference type="ARBA" id="ARBA00004202"/>
    </source>
</evidence>
<dbReference type="InterPro" id="IPR029071">
    <property type="entry name" value="Ubiquitin-like_domsf"/>
</dbReference>
<feature type="compositionally biased region" description="Basic and acidic residues" evidence="10">
    <location>
        <begin position="100"/>
        <end position="112"/>
    </location>
</feature>
<keyword evidence="14" id="KW-1185">Reference proteome</keyword>
<comment type="similarity">
    <text evidence="7">Belongs to the MRL family.</text>
</comment>
<feature type="compositionally biased region" description="Low complexity" evidence="10">
    <location>
        <begin position="87"/>
        <end position="98"/>
    </location>
</feature>
<keyword evidence="3" id="KW-1003">Cell membrane</keyword>
<feature type="compositionally biased region" description="Pro residues" evidence="10">
    <location>
        <begin position="404"/>
        <end position="417"/>
    </location>
</feature>
<comment type="subcellular location">
    <subcellularLocation>
        <location evidence="1">Cell membrane</location>
        <topology evidence="1">Peripheral membrane protein</topology>
    </subcellularLocation>
    <subcellularLocation>
        <location evidence="2">Cytoplasm</location>
        <location evidence="2">Cytoskeleton</location>
    </subcellularLocation>
</comment>
<reference evidence="14" key="1">
    <citation type="submission" date="2024-04" db="EMBL/GenBank/DDBJ databases">
        <title>Salinicola lusitanus LLJ914,a marine bacterium isolated from the Okinawa Trough.</title>
        <authorList>
            <person name="Li J."/>
        </authorList>
    </citation>
    <scope>NUCLEOTIDE SEQUENCE [LARGE SCALE GENOMIC DNA]</scope>
</reference>
<evidence type="ECO:0000256" key="8">
    <source>
        <dbReference type="ARBA" id="ARBA00040699"/>
    </source>
</evidence>
<evidence type="ECO:0000259" key="12">
    <source>
        <dbReference type="PROSITE" id="PS50200"/>
    </source>
</evidence>
<evidence type="ECO:0000256" key="3">
    <source>
        <dbReference type="ARBA" id="ARBA00022475"/>
    </source>
</evidence>
<dbReference type="GO" id="GO:0005856">
    <property type="term" value="C:cytoskeleton"/>
    <property type="evidence" value="ECO:0007669"/>
    <property type="project" value="UniProtKB-SubCell"/>
</dbReference>
<dbReference type="CDD" id="cd01259">
    <property type="entry name" value="PH_APBB1IP"/>
    <property type="match status" value="1"/>
</dbReference>
<evidence type="ECO:0000256" key="9">
    <source>
        <dbReference type="ARBA" id="ARBA00042746"/>
    </source>
</evidence>
<comment type="caution">
    <text evidence="13">The sequence shown here is derived from an EMBL/GenBank/DDBJ whole genome shotgun (WGS) entry which is preliminary data.</text>
</comment>
<dbReference type="AlphaFoldDB" id="A0AAW0PZX5"/>
<gene>
    <name evidence="13" type="ORF">WMY93_000789</name>
</gene>
<dbReference type="InterPro" id="IPR039665">
    <property type="entry name" value="PH_APBB1IP"/>
</dbReference>
<evidence type="ECO:0000256" key="7">
    <source>
        <dbReference type="ARBA" id="ARBA00038382"/>
    </source>
</evidence>
<dbReference type="PROSITE" id="PS50200">
    <property type="entry name" value="RA"/>
    <property type="match status" value="1"/>
</dbReference>
<dbReference type="InterPro" id="IPR001849">
    <property type="entry name" value="PH_domain"/>
</dbReference>
<name>A0AAW0PZX5_9GOBI</name>
<feature type="compositionally biased region" description="Basic and acidic residues" evidence="10">
    <location>
        <begin position="67"/>
        <end position="79"/>
    </location>
</feature>
<evidence type="ECO:0000256" key="2">
    <source>
        <dbReference type="ARBA" id="ARBA00004245"/>
    </source>
</evidence>
<evidence type="ECO:0000256" key="5">
    <source>
        <dbReference type="ARBA" id="ARBA00023136"/>
    </source>
</evidence>
<dbReference type="PANTHER" id="PTHR11243">
    <property type="entry name" value="GROWTH FACTOR RECEPTOR-BOUND PROTEIN"/>
    <property type="match status" value="1"/>
</dbReference>
<dbReference type="GO" id="GO:0005886">
    <property type="term" value="C:plasma membrane"/>
    <property type="evidence" value="ECO:0007669"/>
    <property type="project" value="UniProtKB-SubCell"/>
</dbReference>
<accession>A0AAW0PZX5</accession>
<evidence type="ECO:0000313" key="13">
    <source>
        <dbReference type="EMBL" id="KAK7945061.1"/>
    </source>
</evidence>
<dbReference type="Gene3D" id="3.10.20.90">
    <property type="entry name" value="Phosphatidylinositol 3-kinase Catalytic Subunit, Chain A, domain 1"/>
    <property type="match status" value="1"/>
</dbReference>
<feature type="region of interest" description="Disordered" evidence="10">
    <location>
        <begin position="66"/>
        <end position="116"/>
    </location>
</feature>
<dbReference type="SUPFAM" id="SSF54236">
    <property type="entry name" value="Ubiquitin-like"/>
    <property type="match status" value="1"/>
</dbReference>
<evidence type="ECO:0000256" key="4">
    <source>
        <dbReference type="ARBA" id="ARBA00022490"/>
    </source>
</evidence>
<dbReference type="GO" id="GO:0007165">
    <property type="term" value="P:signal transduction"/>
    <property type="evidence" value="ECO:0007669"/>
    <property type="project" value="InterPro"/>
</dbReference>
<dbReference type="InterPro" id="IPR039664">
    <property type="entry name" value="GRB/APBB1IP"/>
</dbReference>
<dbReference type="SMART" id="SM00233">
    <property type="entry name" value="PH"/>
    <property type="match status" value="1"/>
</dbReference>
<dbReference type="PROSITE" id="PS50003">
    <property type="entry name" value="PH_DOMAIN"/>
    <property type="match status" value="1"/>
</dbReference>
<dbReference type="SUPFAM" id="SSF50729">
    <property type="entry name" value="PH domain-like"/>
    <property type="match status" value="1"/>
</dbReference>
<feature type="domain" description="PH" evidence="11">
    <location>
        <begin position="251"/>
        <end position="360"/>
    </location>
</feature>
<proteinExistence type="inferred from homology"/>
<dbReference type="PANTHER" id="PTHR11243:SF14">
    <property type="entry name" value="AMYLOID BETA A4 PRECURSOR PROTEIN-BINDING FAMILY B MEMBER 1-INTERACTING PROTEIN"/>
    <property type="match status" value="1"/>
</dbReference>
<keyword evidence="4" id="KW-0963">Cytoplasm</keyword>
<dbReference type="Pfam" id="PF00169">
    <property type="entry name" value="PH"/>
    <property type="match status" value="1"/>
</dbReference>
<evidence type="ECO:0000256" key="6">
    <source>
        <dbReference type="ARBA" id="ARBA00023212"/>
    </source>
</evidence>
<evidence type="ECO:0000313" key="14">
    <source>
        <dbReference type="Proteomes" id="UP001460270"/>
    </source>
</evidence>
<keyword evidence="6" id="KW-0206">Cytoskeleton</keyword>
<dbReference type="Pfam" id="PF21989">
    <property type="entry name" value="RA_2"/>
    <property type="match status" value="1"/>
</dbReference>